<dbReference type="AlphaFoldDB" id="A0A0C5VKJ0"/>
<dbReference type="Proteomes" id="UP000032266">
    <property type="component" value="Chromosome"/>
</dbReference>
<name>A0A0C5VKJ0_9GAMM</name>
<dbReference type="HOGENOM" id="CLU_013985_18_0_6"/>
<proteinExistence type="predicted"/>
<protein>
    <submittedName>
        <fullName evidence="2">Acetyltransferase</fullName>
    </submittedName>
</protein>
<keyword evidence="3" id="KW-1185">Reference proteome</keyword>
<evidence type="ECO:0000313" key="3">
    <source>
        <dbReference type="Proteomes" id="UP000032266"/>
    </source>
</evidence>
<dbReference type="EMBL" id="CP007142">
    <property type="protein sequence ID" value="AJQ94791.1"/>
    <property type="molecule type" value="Genomic_DNA"/>
</dbReference>
<reference evidence="2 3" key="1">
    <citation type="submission" date="2014-01" db="EMBL/GenBank/DDBJ databases">
        <title>Full genme sequencing of cellulolytic bacterium Gynuella sunshinyii YC6258T gen. nov., sp. nov.</title>
        <authorList>
            <person name="Khan H."/>
            <person name="Chung E.J."/>
            <person name="Chung Y.R."/>
        </authorList>
    </citation>
    <scope>NUCLEOTIDE SEQUENCE [LARGE SCALE GENOMIC DNA]</scope>
    <source>
        <strain evidence="2 3">YC6258</strain>
    </source>
</reference>
<dbReference type="Pfam" id="PF00583">
    <property type="entry name" value="Acetyltransf_1"/>
    <property type="match status" value="1"/>
</dbReference>
<dbReference type="InterPro" id="IPR000182">
    <property type="entry name" value="GNAT_dom"/>
</dbReference>
<keyword evidence="2" id="KW-0808">Transferase</keyword>
<dbReference type="InterPro" id="IPR016181">
    <property type="entry name" value="Acyl_CoA_acyltransferase"/>
</dbReference>
<dbReference type="Gene3D" id="3.40.630.30">
    <property type="match status" value="1"/>
</dbReference>
<gene>
    <name evidence="2" type="ORF">YC6258_02753</name>
</gene>
<dbReference type="CDD" id="cd04301">
    <property type="entry name" value="NAT_SF"/>
    <property type="match status" value="1"/>
</dbReference>
<dbReference type="SUPFAM" id="SSF55729">
    <property type="entry name" value="Acyl-CoA N-acyltransferases (Nat)"/>
    <property type="match status" value="1"/>
</dbReference>
<feature type="domain" description="N-acetyltransferase" evidence="1">
    <location>
        <begin position="2"/>
        <end position="144"/>
    </location>
</feature>
<dbReference type="PROSITE" id="PS51186">
    <property type="entry name" value="GNAT"/>
    <property type="match status" value="1"/>
</dbReference>
<evidence type="ECO:0000259" key="1">
    <source>
        <dbReference type="PROSITE" id="PS51186"/>
    </source>
</evidence>
<accession>A0A0C5VKJ0</accession>
<dbReference type="GO" id="GO:0016747">
    <property type="term" value="F:acyltransferase activity, transferring groups other than amino-acyl groups"/>
    <property type="evidence" value="ECO:0007669"/>
    <property type="project" value="InterPro"/>
</dbReference>
<dbReference type="KEGG" id="gsn:YC6258_02753"/>
<sequence>MLAVLCVTVWTDTYSLEGLEAAHADYMLAEFSPANMQTNISTKVVWVAELDGKVVGVMVFSPEKHEIDTLYVLRHFKGMGIGRAFLKKLRANFIGAVYLTCWEGNSPAIQFYQAVGLVEDGEDFFPLDGQLHRNIRFCMPENWEL</sequence>
<dbReference type="STRING" id="1445510.YC6258_02753"/>
<organism evidence="2 3">
    <name type="scientific">Gynuella sunshinyii YC6258</name>
    <dbReference type="NCBI Taxonomy" id="1445510"/>
    <lineage>
        <taxon>Bacteria</taxon>
        <taxon>Pseudomonadati</taxon>
        <taxon>Pseudomonadota</taxon>
        <taxon>Gammaproteobacteria</taxon>
        <taxon>Oceanospirillales</taxon>
        <taxon>Saccharospirillaceae</taxon>
        <taxon>Gynuella</taxon>
    </lineage>
</organism>
<evidence type="ECO:0000313" key="2">
    <source>
        <dbReference type="EMBL" id="AJQ94791.1"/>
    </source>
</evidence>